<keyword evidence="3" id="KW-1185">Reference proteome</keyword>
<organism evidence="2 3">
    <name type="scientific">Mesorhizobium australicum</name>
    <dbReference type="NCBI Taxonomy" id="536018"/>
    <lineage>
        <taxon>Bacteria</taxon>
        <taxon>Pseudomonadati</taxon>
        <taxon>Pseudomonadota</taxon>
        <taxon>Alphaproteobacteria</taxon>
        <taxon>Hyphomicrobiales</taxon>
        <taxon>Phyllobacteriaceae</taxon>
        <taxon>Mesorhizobium</taxon>
    </lineage>
</organism>
<keyword evidence="1" id="KW-0732">Signal</keyword>
<evidence type="ECO:0000313" key="3">
    <source>
        <dbReference type="Proteomes" id="UP000193083"/>
    </source>
</evidence>
<evidence type="ECO:0000313" key="2">
    <source>
        <dbReference type="EMBL" id="SMH38758.1"/>
    </source>
</evidence>
<sequence>MRLNVICIATAMVMPLSSVAAAEDCSALSIRTAKSEIKAALRAANFSESEISFVTAGADGALARLRWQDLNARGQTCGIDPVRAQMLRCTAQRLPWLLQQTVKPLDSATSVAGWGKERLSVREAAFFGKFNGCLAAAKDALFR</sequence>
<dbReference type="OrthoDB" id="8077629at2"/>
<proteinExistence type="predicted"/>
<evidence type="ECO:0000256" key="1">
    <source>
        <dbReference type="SAM" id="SignalP"/>
    </source>
</evidence>
<protein>
    <submittedName>
        <fullName evidence="2">Uncharacterized protein</fullName>
    </submittedName>
</protein>
<feature type="chain" id="PRO_5012801471" evidence="1">
    <location>
        <begin position="23"/>
        <end position="143"/>
    </location>
</feature>
<name>A0A1X7NMK4_9HYPH</name>
<reference evidence="2 3" key="1">
    <citation type="submission" date="2017-04" db="EMBL/GenBank/DDBJ databases">
        <authorList>
            <person name="Afonso C.L."/>
            <person name="Miller P.J."/>
            <person name="Scott M.A."/>
            <person name="Spackman E."/>
            <person name="Goraichik I."/>
            <person name="Dimitrov K.M."/>
            <person name="Suarez D.L."/>
            <person name="Swayne D.E."/>
        </authorList>
    </citation>
    <scope>NUCLEOTIDE SEQUENCE [LARGE SCALE GENOMIC DNA]</scope>
    <source>
        <strain evidence="2 3">B5P</strain>
    </source>
</reference>
<gene>
    <name evidence="2" type="ORF">SAMN02982922_2091</name>
</gene>
<dbReference type="Proteomes" id="UP000193083">
    <property type="component" value="Unassembled WGS sequence"/>
</dbReference>
<dbReference type="RefSeq" id="WP_085464107.1">
    <property type="nucleotide sequence ID" value="NZ_FXBL01000004.1"/>
</dbReference>
<dbReference type="EMBL" id="FXBL01000004">
    <property type="protein sequence ID" value="SMH38758.1"/>
    <property type="molecule type" value="Genomic_DNA"/>
</dbReference>
<dbReference type="AlphaFoldDB" id="A0A1X7NMK4"/>
<accession>A0A1X7NMK4</accession>
<feature type="signal peptide" evidence="1">
    <location>
        <begin position="1"/>
        <end position="22"/>
    </location>
</feature>